<evidence type="ECO:0000256" key="1">
    <source>
        <dbReference type="ARBA" id="ARBA00000448"/>
    </source>
</evidence>
<evidence type="ECO:0000256" key="11">
    <source>
        <dbReference type="PROSITE-ProRule" id="PRU10055"/>
    </source>
</evidence>
<evidence type="ECO:0000256" key="6">
    <source>
        <dbReference type="ARBA" id="ARBA00023277"/>
    </source>
</evidence>
<dbReference type="NCBIfam" id="TIGR03356">
    <property type="entry name" value="BGL"/>
    <property type="match status" value="1"/>
</dbReference>
<evidence type="ECO:0000256" key="10">
    <source>
        <dbReference type="PIRSR" id="PIRSR617736-2"/>
    </source>
</evidence>
<dbReference type="InterPro" id="IPR017736">
    <property type="entry name" value="Glyco_hydro_1_beta-glucosidase"/>
</dbReference>
<accession>A0A5C4XGH3</accession>
<feature type="binding site" evidence="10">
    <location>
        <position position="126"/>
    </location>
    <ligand>
        <name>substrate</name>
    </ligand>
</feature>
<dbReference type="Gene3D" id="3.20.20.80">
    <property type="entry name" value="Glycosidases"/>
    <property type="match status" value="1"/>
</dbReference>
<comment type="caution">
    <text evidence="13">The sequence shown here is derived from an EMBL/GenBank/DDBJ whole genome shotgun (WGS) entry which is preliminary data.</text>
</comment>
<keyword evidence="7 12" id="KW-0326">Glycosidase</keyword>
<keyword evidence="5" id="KW-0136">Cellulose degradation</keyword>
<proteinExistence type="inferred from homology"/>
<dbReference type="PANTHER" id="PTHR10353">
    <property type="entry name" value="GLYCOSYL HYDROLASE"/>
    <property type="match status" value="1"/>
</dbReference>
<comment type="catalytic activity">
    <reaction evidence="1 12">
        <text>Hydrolysis of terminal, non-reducing beta-D-glucosyl residues with release of beta-D-glucose.</text>
        <dbReference type="EC" id="3.2.1.21"/>
    </reaction>
</comment>
<dbReference type="EMBL" id="VDMN01000003">
    <property type="protein sequence ID" value="TNM62537.1"/>
    <property type="molecule type" value="Genomic_DNA"/>
</dbReference>
<dbReference type="GO" id="GO:0030245">
    <property type="term" value="P:cellulose catabolic process"/>
    <property type="evidence" value="ECO:0007669"/>
    <property type="project" value="UniProtKB-KW"/>
</dbReference>
<evidence type="ECO:0000256" key="12">
    <source>
        <dbReference type="RuleBase" id="RU361175"/>
    </source>
</evidence>
<dbReference type="SUPFAM" id="SSF51445">
    <property type="entry name" value="(Trans)glycosidases"/>
    <property type="match status" value="1"/>
</dbReference>
<dbReference type="InterPro" id="IPR018120">
    <property type="entry name" value="Glyco_hydro_1_AS"/>
</dbReference>
<evidence type="ECO:0000256" key="7">
    <source>
        <dbReference type="ARBA" id="ARBA00023295"/>
    </source>
</evidence>
<name>A0A5C4XGH3_9HYPH</name>
<dbReference type="Pfam" id="PF00232">
    <property type="entry name" value="Glyco_hydro_1"/>
    <property type="match status" value="1"/>
</dbReference>
<keyword evidence="8" id="KW-0624">Polysaccharide degradation</keyword>
<dbReference type="PROSITE" id="PS00572">
    <property type="entry name" value="GLYCOSYL_HYDROL_F1_1"/>
    <property type="match status" value="1"/>
</dbReference>
<dbReference type="InterPro" id="IPR001360">
    <property type="entry name" value="Glyco_hydro_1"/>
</dbReference>
<evidence type="ECO:0000256" key="5">
    <source>
        <dbReference type="ARBA" id="ARBA00023001"/>
    </source>
</evidence>
<dbReference type="GO" id="GO:0008422">
    <property type="term" value="F:beta-glucosidase activity"/>
    <property type="evidence" value="ECO:0007669"/>
    <property type="project" value="UniProtKB-EC"/>
</dbReference>
<dbReference type="InterPro" id="IPR017853">
    <property type="entry name" value="GH"/>
</dbReference>
<dbReference type="OrthoDB" id="9765195at2"/>
<feature type="binding site" evidence="10">
    <location>
        <position position="25"/>
    </location>
    <ligand>
        <name>substrate</name>
    </ligand>
</feature>
<evidence type="ECO:0000256" key="8">
    <source>
        <dbReference type="ARBA" id="ARBA00023326"/>
    </source>
</evidence>
<comment type="similarity">
    <text evidence="2 12">Belongs to the glycosyl hydrolase 1 family.</text>
</comment>
<feature type="active site" description="Proton donor" evidence="9">
    <location>
        <position position="171"/>
    </location>
</feature>
<organism evidence="13 14">
    <name type="scientific">Aliirhizobium smilacinae</name>
    <dbReference type="NCBI Taxonomy" id="1395944"/>
    <lineage>
        <taxon>Bacteria</taxon>
        <taxon>Pseudomonadati</taxon>
        <taxon>Pseudomonadota</taxon>
        <taxon>Alphaproteobacteria</taxon>
        <taxon>Hyphomicrobiales</taxon>
        <taxon>Rhizobiaceae</taxon>
        <taxon>Aliirhizobium</taxon>
    </lineage>
</organism>
<evidence type="ECO:0000256" key="4">
    <source>
        <dbReference type="ARBA" id="ARBA00022801"/>
    </source>
</evidence>
<reference evidence="13 14" key="1">
    <citation type="submission" date="2019-06" db="EMBL/GenBank/DDBJ databases">
        <title>The draft genome of Rhizobium smilacinae PTYR-5.</title>
        <authorList>
            <person name="Liu L."/>
            <person name="Li L."/>
            <person name="Zhang X."/>
        </authorList>
    </citation>
    <scope>NUCLEOTIDE SEQUENCE [LARGE SCALE GENOMIC DNA]</scope>
    <source>
        <strain evidence="13 14">PTYR-5</strain>
    </source>
</reference>
<protein>
    <recommendedName>
        <fullName evidence="3 12">Beta-glucosidase</fullName>
        <ecNumber evidence="3 12">3.2.1.21</ecNumber>
    </recommendedName>
</protein>
<feature type="binding site" evidence="10">
    <location>
        <position position="405"/>
    </location>
    <ligand>
        <name>substrate</name>
    </ligand>
</feature>
<keyword evidence="6" id="KW-0119">Carbohydrate metabolism</keyword>
<sequence length="457" mass="50719">MTDPKTFAARFPGDFLFGVATAAFQIEGATKADGRKSSIWDAFSNMPGRVFNRDNGDVACDHYNRLDADLDLIQEMGVEAYRFSIAWPRIIPEGTGRINEKGLDFYDRLVDGCKARGIKTYATLYHWDLPLSLMGDGGWTARSTAYAFQRYAKVVMARLGDRLDAVATFNEPWCSVWLSHLAGVHAPGERNMEAALAAMHTTNLAHGLAVEAIRHVTPNVPVGLVLNAHSVIPGSESAEDKAAAERAFDFHNGAFFGPVFKGEYPASLIDALGDRMPKVEDGDLAIISQKLDWWGLNYYSPMRVANDPAEGASYPATQGAPAVGKGVTDIGWEIYAPAMKSLVEDLYIRYELPDCYVTENGAAYNMGPVNGEIDDQPRLDYYIDHLSVVADLVSDGYPMKGYFAWSLMDNFEWAEGYRMRFGLVYVDYETQERTIKKSGKWYRELASQFPSGNYKAS</sequence>
<dbReference type="PRINTS" id="PR00131">
    <property type="entry name" value="GLHYDRLASE1"/>
</dbReference>
<evidence type="ECO:0000256" key="9">
    <source>
        <dbReference type="PIRSR" id="PIRSR617736-1"/>
    </source>
</evidence>
<dbReference type="InterPro" id="IPR033132">
    <property type="entry name" value="GH_1_N_CS"/>
</dbReference>
<gene>
    <name evidence="13" type="ORF">FHP24_14940</name>
</gene>
<evidence type="ECO:0000313" key="14">
    <source>
        <dbReference type="Proteomes" id="UP000311605"/>
    </source>
</evidence>
<feature type="binding site" evidence="10">
    <location>
        <begin position="412"/>
        <end position="413"/>
    </location>
    <ligand>
        <name>substrate</name>
    </ligand>
</feature>
<keyword evidence="4 12" id="KW-0378">Hydrolase</keyword>
<dbReference type="PANTHER" id="PTHR10353:SF36">
    <property type="entry name" value="LP05116P"/>
    <property type="match status" value="1"/>
</dbReference>
<evidence type="ECO:0000256" key="2">
    <source>
        <dbReference type="ARBA" id="ARBA00010838"/>
    </source>
</evidence>
<feature type="binding site" evidence="10">
    <location>
        <position position="170"/>
    </location>
    <ligand>
        <name>substrate</name>
    </ligand>
</feature>
<keyword evidence="14" id="KW-1185">Reference proteome</keyword>
<dbReference type="Proteomes" id="UP000311605">
    <property type="component" value="Unassembled WGS sequence"/>
</dbReference>
<dbReference type="FunFam" id="3.20.20.80:FF:000004">
    <property type="entry name" value="Beta-glucosidase 6-phospho-beta-glucosidase"/>
    <property type="match status" value="1"/>
</dbReference>
<dbReference type="EC" id="3.2.1.21" evidence="3 12"/>
<evidence type="ECO:0000256" key="3">
    <source>
        <dbReference type="ARBA" id="ARBA00012744"/>
    </source>
</evidence>
<dbReference type="AlphaFoldDB" id="A0A5C4XGH3"/>
<feature type="active site" description="Nucleophile" evidence="9 11">
    <location>
        <position position="359"/>
    </location>
</feature>
<evidence type="ECO:0000313" key="13">
    <source>
        <dbReference type="EMBL" id="TNM62537.1"/>
    </source>
</evidence>
<dbReference type="PROSITE" id="PS00653">
    <property type="entry name" value="GLYCOSYL_HYDROL_F1_2"/>
    <property type="match status" value="1"/>
</dbReference>
<dbReference type="RefSeq" id="WP_139677036.1">
    <property type="nucleotide sequence ID" value="NZ_VDMN01000003.1"/>
</dbReference>
<feature type="binding site" evidence="10">
    <location>
        <position position="299"/>
    </location>
    <ligand>
        <name>substrate</name>
    </ligand>
</feature>